<keyword evidence="1" id="KW-0472">Membrane</keyword>
<keyword evidence="1" id="KW-1133">Transmembrane helix</keyword>
<evidence type="ECO:0000313" key="2">
    <source>
        <dbReference type="EMBL" id="KKL07496.1"/>
    </source>
</evidence>
<keyword evidence="1" id="KW-0812">Transmembrane</keyword>
<protein>
    <submittedName>
        <fullName evidence="2">Uncharacterized protein</fullName>
    </submittedName>
</protein>
<evidence type="ECO:0000256" key="1">
    <source>
        <dbReference type="SAM" id="Phobius"/>
    </source>
</evidence>
<feature type="transmembrane region" description="Helical" evidence="1">
    <location>
        <begin position="89"/>
        <end position="108"/>
    </location>
</feature>
<feature type="non-terminal residue" evidence="2">
    <location>
        <position position="1"/>
    </location>
</feature>
<name>A0A0F9CP97_9ZZZZ</name>
<gene>
    <name evidence="2" type="ORF">LCGC14_2585430</name>
</gene>
<feature type="transmembrane region" description="Helical" evidence="1">
    <location>
        <begin position="7"/>
        <end position="26"/>
    </location>
</feature>
<feature type="transmembrane region" description="Helical" evidence="1">
    <location>
        <begin position="115"/>
        <end position="135"/>
    </location>
</feature>
<comment type="caution">
    <text evidence="2">The sequence shown here is derived from an EMBL/GenBank/DDBJ whole genome shotgun (WGS) entry which is preliminary data.</text>
</comment>
<dbReference type="EMBL" id="LAZR01043269">
    <property type="protein sequence ID" value="KKL07496.1"/>
    <property type="molecule type" value="Genomic_DNA"/>
</dbReference>
<sequence>AGDVGEYLLWLTAAIPLYAVAGWLSGAGAGGVVRSVCYLSTVAVGAWGLGTCVASGRRPLAGAAVMMALIGGVGLPVAHYLLIEVAGSAAASGWLRAAPCTFAFGLAAGAEAGPYWAWVLWPAIGALAALVTTIVSPSPENPRSPEAWSLQ</sequence>
<accession>A0A0F9CP97</accession>
<dbReference type="AlphaFoldDB" id="A0A0F9CP97"/>
<feature type="transmembrane region" description="Helical" evidence="1">
    <location>
        <begin position="32"/>
        <end position="53"/>
    </location>
</feature>
<organism evidence="2">
    <name type="scientific">marine sediment metagenome</name>
    <dbReference type="NCBI Taxonomy" id="412755"/>
    <lineage>
        <taxon>unclassified sequences</taxon>
        <taxon>metagenomes</taxon>
        <taxon>ecological metagenomes</taxon>
    </lineage>
</organism>
<feature type="transmembrane region" description="Helical" evidence="1">
    <location>
        <begin position="60"/>
        <end position="83"/>
    </location>
</feature>
<reference evidence="2" key="1">
    <citation type="journal article" date="2015" name="Nature">
        <title>Complex archaea that bridge the gap between prokaryotes and eukaryotes.</title>
        <authorList>
            <person name="Spang A."/>
            <person name="Saw J.H."/>
            <person name="Jorgensen S.L."/>
            <person name="Zaremba-Niedzwiedzka K."/>
            <person name="Martijn J."/>
            <person name="Lind A.E."/>
            <person name="van Eijk R."/>
            <person name="Schleper C."/>
            <person name="Guy L."/>
            <person name="Ettema T.J."/>
        </authorList>
    </citation>
    <scope>NUCLEOTIDE SEQUENCE</scope>
</reference>
<proteinExistence type="predicted"/>